<feature type="compositionally biased region" description="Polar residues" evidence="1">
    <location>
        <begin position="155"/>
        <end position="176"/>
    </location>
</feature>
<protein>
    <submittedName>
        <fullName evidence="2">Oidioi.mRNA.OKI2018_I69.XSR.g15848.t1.cds</fullName>
    </submittedName>
</protein>
<evidence type="ECO:0000256" key="1">
    <source>
        <dbReference type="SAM" id="MobiDB-lite"/>
    </source>
</evidence>
<feature type="compositionally biased region" description="Polar residues" evidence="1">
    <location>
        <begin position="391"/>
        <end position="401"/>
    </location>
</feature>
<feature type="region of interest" description="Disordered" evidence="1">
    <location>
        <begin position="75"/>
        <end position="176"/>
    </location>
</feature>
<feature type="region of interest" description="Disordered" evidence="1">
    <location>
        <begin position="370"/>
        <end position="409"/>
    </location>
</feature>
<reference evidence="2 3" key="1">
    <citation type="submission" date="2021-04" db="EMBL/GenBank/DDBJ databases">
        <authorList>
            <person name="Bliznina A."/>
        </authorList>
    </citation>
    <scope>NUCLEOTIDE SEQUENCE [LARGE SCALE GENOMIC DNA]</scope>
</reference>
<organism evidence="2 3">
    <name type="scientific">Oikopleura dioica</name>
    <name type="common">Tunicate</name>
    <dbReference type="NCBI Taxonomy" id="34765"/>
    <lineage>
        <taxon>Eukaryota</taxon>
        <taxon>Metazoa</taxon>
        <taxon>Chordata</taxon>
        <taxon>Tunicata</taxon>
        <taxon>Appendicularia</taxon>
        <taxon>Copelata</taxon>
        <taxon>Oikopleuridae</taxon>
        <taxon>Oikopleura</taxon>
    </lineage>
</organism>
<sequence>MVVTMPFHPALMADMNGQLLPNFNGGNPWAHHPLTQLSQMGQLANSGFMFWNPTVMNNNSLQLQLQHFNAGMRNRRQRGKYPVPKVEPNSHNNFPRHRAQGLVNRDSNPQEKSKESGIASANTSSQYDGSVGSRFTVQTNTIGQKVKHEPHMSRRMSSTLKSRNGMSHNGTFNQSPIKNEKQSFVLVAGNDSIVVDVEDKGNGPGVTIRQTPQWAEKPPTIKNEEPKSYADLNTKEDQKCNKQDEENQWETEEELQVKPYMPRKGAMRKGVSENFLAEMLPSTVRTVSRQLFKDRPLKRLDPNSTARLTKRVSMNSSINAPVRSNPAGSRSKKKARRISNVKDSAKVLREKRRKQPTIHEDGDVVFTATPVTASSCDDSKENPKKRKGSSFARSLSKIFNKNNKKKGMS</sequence>
<feature type="compositionally biased region" description="Basic residues" evidence="1">
    <location>
        <begin position="330"/>
        <end position="339"/>
    </location>
</feature>
<feature type="compositionally biased region" description="Polar residues" evidence="1">
    <location>
        <begin position="302"/>
        <end position="319"/>
    </location>
</feature>
<dbReference type="EMBL" id="OU015569">
    <property type="protein sequence ID" value="CAG5098640.1"/>
    <property type="molecule type" value="Genomic_DNA"/>
</dbReference>
<feature type="region of interest" description="Disordered" evidence="1">
    <location>
        <begin position="295"/>
        <end position="343"/>
    </location>
</feature>
<feature type="compositionally biased region" description="Polar residues" evidence="1">
    <location>
        <begin position="119"/>
        <end position="143"/>
    </location>
</feature>
<evidence type="ECO:0000313" key="3">
    <source>
        <dbReference type="Proteomes" id="UP001158576"/>
    </source>
</evidence>
<evidence type="ECO:0000313" key="2">
    <source>
        <dbReference type="EMBL" id="CAG5098640.1"/>
    </source>
</evidence>
<accession>A0ABN7SEN7</accession>
<keyword evidence="3" id="KW-1185">Reference proteome</keyword>
<dbReference type="Proteomes" id="UP001158576">
    <property type="component" value="Chromosome XSR"/>
</dbReference>
<name>A0ABN7SEN7_OIKDI</name>
<proteinExistence type="predicted"/>
<gene>
    <name evidence="2" type="ORF">OKIOD_LOCUS7406</name>
</gene>